<dbReference type="InterPro" id="IPR032675">
    <property type="entry name" value="LRR_dom_sf"/>
</dbReference>
<protein>
    <submittedName>
        <fullName evidence="4">Putative leucine-rich repeat domain, L domain-containing protein</fullName>
    </submittedName>
</protein>
<name>A0A2P6SFR4_ROSCH</name>
<keyword evidence="1" id="KW-0433">Leucine-rich repeat</keyword>
<dbReference type="InterPro" id="IPR058192">
    <property type="entry name" value="WHD_ROQ1-like"/>
</dbReference>
<dbReference type="InterPro" id="IPR011713">
    <property type="entry name" value="Leu-rich_rpt_3"/>
</dbReference>
<dbReference type="InterPro" id="IPR044974">
    <property type="entry name" value="Disease_R_plants"/>
</dbReference>
<reference evidence="4 5" key="1">
    <citation type="journal article" date="2018" name="Nat. Genet.">
        <title>The Rosa genome provides new insights in the design of modern roses.</title>
        <authorList>
            <person name="Bendahmane M."/>
        </authorList>
    </citation>
    <scope>NUCLEOTIDE SEQUENCE [LARGE SCALE GENOMIC DNA]</scope>
    <source>
        <strain evidence="5">cv. Old Blush</strain>
    </source>
</reference>
<evidence type="ECO:0000313" key="4">
    <source>
        <dbReference type="EMBL" id="PRQ57519.1"/>
    </source>
</evidence>
<dbReference type="AlphaFoldDB" id="A0A2P6SFR4"/>
<dbReference type="Gene3D" id="3.80.10.10">
    <property type="entry name" value="Ribonuclease Inhibitor"/>
    <property type="match status" value="1"/>
</dbReference>
<evidence type="ECO:0000259" key="3">
    <source>
        <dbReference type="Pfam" id="PF23282"/>
    </source>
</evidence>
<dbReference type="Pfam" id="PF07725">
    <property type="entry name" value="LRR_3"/>
    <property type="match status" value="1"/>
</dbReference>
<dbReference type="OMA" id="RFYLEGC"/>
<dbReference type="GO" id="GO:0006952">
    <property type="term" value="P:defense response"/>
    <property type="evidence" value="ECO:0007669"/>
    <property type="project" value="InterPro"/>
</dbReference>
<sequence length="327" mass="37711">MNKNPVMKFLECCGFFPHSGLRVLVDRALISISQYDSIEMHDLLQEMGREIGTLSRVCNYEDIDRVLTQNTATEAIKGMTLDLSNSDEVYLNTEAFVSMRKLRLLQIHDHNNYIDLDGEFFERCLDSNCKQHVTGDLKFLSHELRLLVWHGCPLKSLPFKFQPKNLLYLDMSYSHIEQLWEGTKLMENVKCMNLIHSQRLIKTPDFTKATNLEKLNLKDCISLSEVHPSISALKNLVQLNLSGCIELKSLSSSIHMESLQILNLSGCSSLEKFPEISGVMKELWDLRLDGTELQLRNFPHQSINLRGFFFWPLQDAYILEVFQASFK</sequence>
<feature type="domain" description="Disease resistance protein Roq1-like winged-helix" evidence="3">
    <location>
        <begin position="7"/>
        <end position="51"/>
    </location>
</feature>
<dbReference type="EMBL" id="PDCK01000039">
    <property type="protein sequence ID" value="PRQ57519.1"/>
    <property type="molecule type" value="Genomic_DNA"/>
</dbReference>
<dbReference type="PANTHER" id="PTHR11017:SF573">
    <property type="entry name" value="ADP-RIBOSYL CYCLASE_CYCLIC ADP-RIBOSE HYDROLASE"/>
    <property type="match status" value="1"/>
</dbReference>
<dbReference type="PANTHER" id="PTHR11017">
    <property type="entry name" value="LEUCINE-RICH REPEAT-CONTAINING PROTEIN"/>
    <property type="match status" value="1"/>
</dbReference>
<evidence type="ECO:0000313" key="5">
    <source>
        <dbReference type="Proteomes" id="UP000238479"/>
    </source>
</evidence>
<dbReference type="SUPFAM" id="SSF52058">
    <property type="entry name" value="L domain-like"/>
    <property type="match status" value="1"/>
</dbReference>
<organism evidence="4 5">
    <name type="scientific">Rosa chinensis</name>
    <name type="common">China rose</name>
    <dbReference type="NCBI Taxonomy" id="74649"/>
    <lineage>
        <taxon>Eukaryota</taxon>
        <taxon>Viridiplantae</taxon>
        <taxon>Streptophyta</taxon>
        <taxon>Embryophyta</taxon>
        <taxon>Tracheophyta</taxon>
        <taxon>Spermatophyta</taxon>
        <taxon>Magnoliopsida</taxon>
        <taxon>eudicotyledons</taxon>
        <taxon>Gunneridae</taxon>
        <taxon>Pentapetalae</taxon>
        <taxon>rosids</taxon>
        <taxon>fabids</taxon>
        <taxon>Rosales</taxon>
        <taxon>Rosaceae</taxon>
        <taxon>Rosoideae</taxon>
        <taxon>Rosoideae incertae sedis</taxon>
        <taxon>Rosa</taxon>
    </lineage>
</organism>
<accession>A0A2P6SFR4</accession>
<dbReference type="Pfam" id="PF23282">
    <property type="entry name" value="WHD_ROQ1"/>
    <property type="match status" value="1"/>
</dbReference>
<dbReference type="Gramene" id="PRQ57519">
    <property type="protein sequence ID" value="PRQ57519"/>
    <property type="gene ID" value="RchiOBHm_Chr1g0349211"/>
</dbReference>
<keyword evidence="2" id="KW-0677">Repeat</keyword>
<dbReference type="Proteomes" id="UP000238479">
    <property type="component" value="Chromosome 1"/>
</dbReference>
<dbReference type="STRING" id="74649.A0A2P6SFR4"/>
<keyword evidence="5" id="KW-1185">Reference proteome</keyword>
<evidence type="ECO:0000256" key="2">
    <source>
        <dbReference type="ARBA" id="ARBA00022737"/>
    </source>
</evidence>
<evidence type="ECO:0000256" key="1">
    <source>
        <dbReference type="ARBA" id="ARBA00022614"/>
    </source>
</evidence>
<proteinExistence type="predicted"/>
<comment type="caution">
    <text evidence="4">The sequence shown here is derived from an EMBL/GenBank/DDBJ whole genome shotgun (WGS) entry which is preliminary data.</text>
</comment>
<gene>
    <name evidence="4" type="ORF">RchiOBHm_Chr1g0349211</name>
</gene>